<dbReference type="PANTHER" id="PTHR45138">
    <property type="entry name" value="REGULATORY COMPONENTS OF SENSORY TRANSDUCTION SYSTEM"/>
    <property type="match status" value="1"/>
</dbReference>
<dbReference type="SUPFAM" id="SSF55073">
    <property type="entry name" value="Nucleotide cyclase"/>
    <property type="match status" value="1"/>
</dbReference>
<dbReference type="KEGG" id="plue:EWM63_30810"/>
<evidence type="ECO:0000313" key="5">
    <source>
        <dbReference type="EMBL" id="QBE66818.1"/>
    </source>
</evidence>
<keyword evidence="3" id="KW-0812">Transmembrane</keyword>
<dbReference type="PROSITE" id="PS50887">
    <property type="entry name" value="GGDEF"/>
    <property type="match status" value="1"/>
</dbReference>
<dbReference type="GO" id="GO:0005886">
    <property type="term" value="C:plasma membrane"/>
    <property type="evidence" value="ECO:0007669"/>
    <property type="project" value="TreeGrafter"/>
</dbReference>
<sequence length="548" mass="59788">MPAEARARSIAIIAVVVSILVAAIPFFINSRVSEGVPQLKLAADRQTAYTDLLGMLRDVESGQRGFALSGLDVFLEPYTAAVLEIPSLKRELMKGALDAQERDAIRQITELTDAKLANAADSIAARKNFGAAPDSLYASTALGKAQMDKLRGLIGKQITLMAERRDRARKTLIDGSAQVAYFSAFAGLFNALLLGTAAFNVRRLFRDRAHAADQLKEAIALAETRNAMMSGSARLLQALDSIRTLDDTSAVLTPCLTALLPNVSGTVYLYRDANDVLEPLASWGADAARSAIASEDCWALRFGRAHDHHVETDLCCHHLQGDPHRHHLCIPMVTQGAVLGLMSVKVDQLPDRNFALHRELVTVLAEQVSLALSNVRLREALREQSIIDPLTDLYNRRFLEESLKRELARSVRNRAPLSVIMFDVDHFKRLNDTFGHDAGDVVLKAVAAATKAAVRKADIVCRYGGEEMIVVLPDCAQGMAMERAEMIRRAIESVRIEHGGREIPQVTASFGVASHPNFGLDGDALVRAADAALYVAKRRGRNNVQMAA</sequence>
<proteinExistence type="predicted"/>
<dbReference type="InterPro" id="IPR003018">
    <property type="entry name" value="GAF"/>
</dbReference>
<gene>
    <name evidence="5" type="ORF">EWM63_30810</name>
</gene>
<dbReference type="InterPro" id="IPR000160">
    <property type="entry name" value="GGDEF_dom"/>
</dbReference>
<feature type="domain" description="GGDEF" evidence="4">
    <location>
        <begin position="415"/>
        <end position="548"/>
    </location>
</feature>
<comment type="catalytic activity">
    <reaction evidence="2">
        <text>2 GTP = 3',3'-c-di-GMP + 2 diphosphate</text>
        <dbReference type="Rhea" id="RHEA:24898"/>
        <dbReference type="ChEBI" id="CHEBI:33019"/>
        <dbReference type="ChEBI" id="CHEBI:37565"/>
        <dbReference type="ChEBI" id="CHEBI:58805"/>
        <dbReference type="EC" id="2.7.7.65"/>
    </reaction>
</comment>
<dbReference type="Pfam" id="PF05227">
    <property type="entry name" value="CHASE3"/>
    <property type="match status" value="1"/>
</dbReference>
<dbReference type="Gene3D" id="3.30.70.270">
    <property type="match status" value="1"/>
</dbReference>
<dbReference type="NCBIfam" id="TIGR00254">
    <property type="entry name" value="GGDEF"/>
    <property type="match status" value="1"/>
</dbReference>
<evidence type="ECO:0000256" key="1">
    <source>
        <dbReference type="ARBA" id="ARBA00012528"/>
    </source>
</evidence>
<evidence type="ECO:0000256" key="2">
    <source>
        <dbReference type="ARBA" id="ARBA00034247"/>
    </source>
</evidence>
<dbReference type="EC" id="2.7.7.65" evidence="1"/>
<accession>A0A4P6L773</accession>
<organism evidence="5 6">
    <name type="scientific">Pseudoduganella lutea</name>
    <dbReference type="NCBI Taxonomy" id="321985"/>
    <lineage>
        <taxon>Bacteria</taxon>
        <taxon>Pseudomonadati</taxon>
        <taxon>Pseudomonadota</taxon>
        <taxon>Betaproteobacteria</taxon>
        <taxon>Burkholderiales</taxon>
        <taxon>Oxalobacteraceae</taxon>
        <taxon>Telluria group</taxon>
        <taxon>Pseudoduganella</taxon>
    </lineage>
</organism>
<dbReference type="PANTHER" id="PTHR45138:SF9">
    <property type="entry name" value="DIGUANYLATE CYCLASE DGCM-RELATED"/>
    <property type="match status" value="1"/>
</dbReference>
<dbReference type="CDD" id="cd01949">
    <property type="entry name" value="GGDEF"/>
    <property type="match status" value="1"/>
</dbReference>
<dbReference type="Pfam" id="PF00990">
    <property type="entry name" value="GGDEF"/>
    <property type="match status" value="1"/>
</dbReference>
<dbReference type="InterPro" id="IPR050469">
    <property type="entry name" value="Diguanylate_Cyclase"/>
</dbReference>
<feature type="transmembrane region" description="Helical" evidence="3">
    <location>
        <begin position="179"/>
        <end position="201"/>
    </location>
</feature>
<dbReference type="Pfam" id="PF01590">
    <property type="entry name" value="GAF"/>
    <property type="match status" value="1"/>
</dbReference>
<evidence type="ECO:0000259" key="4">
    <source>
        <dbReference type="PROSITE" id="PS50887"/>
    </source>
</evidence>
<keyword evidence="6" id="KW-1185">Reference proteome</keyword>
<dbReference type="Proteomes" id="UP000290637">
    <property type="component" value="Chromosome"/>
</dbReference>
<dbReference type="CDD" id="cd19410">
    <property type="entry name" value="HK9-like_sensor"/>
    <property type="match status" value="1"/>
</dbReference>
<protein>
    <recommendedName>
        <fullName evidence="1">diguanylate cyclase</fullName>
        <ecNumber evidence="1">2.7.7.65</ecNumber>
    </recommendedName>
</protein>
<dbReference type="GO" id="GO:0052621">
    <property type="term" value="F:diguanylate cyclase activity"/>
    <property type="evidence" value="ECO:0007669"/>
    <property type="project" value="UniProtKB-EC"/>
</dbReference>
<evidence type="ECO:0000256" key="3">
    <source>
        <dbReference type="SAM" id="Phobius"/>
    </source>
</evidence>
<reference evidence="5 6" key="1">
    <citation type="submission" date="2019-02" db="EMBL/GenBank/DDBJ databases">
        <title>Draft Genome Sequences of Six Type Strains of the Genus Massilia.</title>
        <authorList>
            <person name="Miess H."/>
            <person name="Frediansyhah A."/>
            <person name="Gross H."/>
        </authorList>
    </citation>
    <scope>NUCLEOTIDE SEQUENCE [LARGE SCALE GENOMIC DNA]</scope>
    <source>
        <strain evidence="5 6">DSM 17473</strain>
    </source>
</reference>
<dbReference type="InterPro" id="IPR043128">
    <property type="entry name" value="Rev_trsase/Diguanyl_cyclase"/>
</dbReference>
<keyword evidence="3" id="KW-1133">Transmembrane helix</keyword>
<feature type="transmembrane region" description="Helical" evidence="3">
    <location>
        <begin position="7"/>
        <end position="28"/>
    </location>
</feature>
<dbReference type="SUPFAM" id="SSF55781">
    <property type="entry name" value="GAF domain-like"/>
    <property type="match status" value="1"/>
</dbReference>
<keyword evidence="3" id="KW-0472">Membrane</keyword>
<dbReference type="RefSeq" id="WP_130189925.1">
    <property type="nucleotide sequence ID" value="NZ_CP035913.1"/>
</dbReference>
<dbReference type="InterPro" id="IPR029787">
    <property type="entry name" value="Nucleotide_cyclase"/>
</dbReference>
<name>A0A4P6L773_9BURK</name>
<dbReference type="EMBL" id="CP035913">
    <property type="protein sequence ID" value="QBE66818.1"/>
    <property type="molecule type" value="Genomic_DNA"/>
</dbReference>
<dbReference type="GO" id="GO:0043709">
    <property type="term" value="P:cell adhesion involved in single-species biofilm formation"/>
    <property type="evidence" value="ECO:0007669"/>
    <property type="project" value="TreeGrafter"/>
</dbReference>
<dbReference type="OrthoDB" id="9803824at2"/>
<dbReference type="InterPro" id="IPR007891">
    <property type="entry name" value="CHASE3"/>
</dbReference>
<dbReference type="InterPro" id="IPR029016">
    <property type="entry name" value="GAF-like_dom_sf"/>
</dbReference>
<dbReference type="AlphaFoldDB" id="A0A4P6L773"/>
<dbReference type="FunFam" id="3.30.70.270:FF:000001">
    <property type="entry name" value="Diguanylate cyclase domain protein"/>
    <property type="match status" value="1"/>
</dbReference>
<evidence type="ECO:0000313" key="6">
    <source>
        <dbReference type="Proteomes" id="UP000290637"/>
    </source>
</evidence>
<dbReference type="SMART" id="SM00065">
    <property type="entry name" value="GAF"/>
    <property type="match status" value="1"/>
</dbReference>
<dbReference type="GO" id="GO:1902201">
    <property type="term" value="P:negative regulation of bacterial-type flagellum-dependent cell motility"/>
    <property type="evidence" value="ECO:0007669"/>
    <property type="project" value="TreeGrafter"/>
</dbReference>
<dbReference type="SMART" id="SM00267">
    <property type="entry name" value="GGDEF"/>
    <property type="match status" value="1"/>
</dbReference>
<dbReference type="Gene3D" id="3.30.450.40">
    <property type="match status" value="1"/>
</dbReference>